<keyword evidence="5 6" id="KW-0472">Membrane</keyword>
<dbReference type="EMBL" id="KZ308563">
    <property type="protein sequence ID" value="KAG8231622.1"/>
    <property type="molecule type" value="Genomic_DNA"/>
</dbReference>
<keyword evidence="4 6" id="KW-1133">Transmembrane helix</keyword>
<comment type="caution">
    <text evidence="8">The sequence shown here is derived from an EMBL/GenBank/DDBJ whole genome shotgun (WGS) entry which is preliminary data.</text>
</comment>
<organism evidence="8 9">
    <name type="scientific">Ladona fulva</name>
    <name type="common">Scarce chaser dragonfly</name>
    <name type="synonym">Libellula fulva</name>
    <dbReference type="NCBI Taxonomy" id="123851"/>
    <lineage>
        <taxon>Eukaryota</taxon>
        <taxon>Metazoa</taxon>
        <taxon>Ecdysozoa</taxon>
        <taxon>Arthropoda</taxon>
        <taxon>Hexapoda</taxon>
        <taxon>Insecta</taxon>
        <taxon>Pterygota</taxon>
        <taxon>Palaeoptera</taxon>
        <taxon>Odonata</taxon>
        <taxon>Epiprocta</taxon>
        <taxon>Anisoptera</taxon>
        <taxon>Libelluloidea</taxon>
        <taxon>Libellulidae</taxon>
        <taxon>Ladona</taxon>
    </lineage>
</organism>
<feature type="transmembrane region" description="Helical" evidence="6">
    <location>
        <begin position="73"/>
        <end position="92"/>
    </location>
</feature>
<name>A0A8K0P3D6_LADFU</name>
<dbReference type="InterPro" id="IPR004837">
    <property type="entry name" value="NaCa_Exmemb"/>
</dbReference>
<keyword evidence="2" id="KW-0813">Transport</keyword>
<evidence type="ECO:0000313" key="9">
    <source>
        <dbReference type="Proteomes" id="UP000792457"/>
    </source>
</evidence>
<evidence type="ECO:0000256" key="2">
    <source>
        <dbReference type="ARBA" id="ARBA00022448"/>
    </source>
</evidence>
<gene>
    <name evidence="8" type="ORF">J437_LFUL010300</name>
</gene>
<proteinExistence type="predicted"/>
<keyword evidence="3 6" id="KW-0812">Transmembrane</keyword>
<dbReference type="Pfam" id="PF01699">
    <property type="entry name" value="Na_Ca_ex"/>
    <property type="match status" value="1"/>
</dbReference>
<keyword evidence="9" id="KW-1185">Reference proteome</keyword>
<feature type="transmembrane region" description="Helical" evidence="6">
    <location>
        <begin position="6"/>
        <end position="29"/>
    </location>
</feature>
<reference evidence="8" key="1">
    <citation type="submission" date="2013-04" db="EMBL/GenBank/DDBJ databases">
        <authorList>
            <person name="Qu J."/>
            <person name="Murali S.C."/>
            <person name="Bandaranaike D."/>
            <person name="Bellair M."/>
            <person name="Blankenburg K."/>
            <person name="Chao H."/>
            <person name="Dinh H."/>
            <person name="Doddapaneni H."/>
            <person name="Downs B."/>
            <person name="Dugan-Rocha S."/>
            <person name="Elkadiri S."/>
            <person name="Gnanaolivu R.D."/>
            <person name="Hernandez B."/>
            <person name="Javaid M."/>
            <person name="Jayaseelan J.C."/>
            <person name="Lee S."/>
            <person name="Li M."/>
            <person name="Ming W."/>
            <person name="Munidasa M."/>
            <person name="Muniz J."/>
            <person name="Nguyen L."/>
            <person name="Ongeri F."/>
            <person name="Osuji N."/>
            <person name="Pu L.-L."/>
            <person name="Puazo M."/>
            <person name="Qu C."/>
            <person name="Quiroz J."/>
            <person name="Raj R."/>
            <person name="Weissenberger G."/>
            <person name="Xin Y."/>
            <person name="Zou X."/>
            <person name="Han Y."/>
            <person name="Richards S."/>
            <person name="Worley K."/>
            <person name="Muzny D."/>
            <person name="Gibbs R."/>
        </authorList>
    </citation>
    <scope>NUCLEOTIDE SEQUENCE</scope>
    <source>
        <strain evidence="8">Sampled in the wild</strain>
    </source>
</reference>
<dbReference type="GO" id="GO:0016020">
    <property type="term" value="C:membrane"/>
    <property type="evidence" value="ECO:0007669"/>
    <property type="project" value="UniProtKB-SubCell"/>
</dbReference>
<feature type="domain" description="Sodium/calcium exchanger membrane region" evidence="7">
    <location>
        <begin position="2"/>
        <end position="53"/>
    </location>
</feature>
<evidence type="ECO:0000256" key="4">
    <source>
        <dbReference type="ARBA" id="ARBA00022989"/>
    </source>
</evidence>
<dbReference type="Proteomes" id="UP000792457">
    <property type="component" value="Unassembled WGS sequence"/>
</dbReference>
<evidence type="ECO:0000256" key="1">
    <source>
        <dbReference type="ARBA" id="ARBA00004141"/>
    </source>
</evidence>
<evidence type="ECO:0000256" key="5">
    <source>
        <dbReference type="ARBA" id="ARBA00023136"/>
    </source>
</evidence>
<comment type="subcellular location">
    <subcellularLocation>
        <location evidence="1">Membrane</location>
        <topology evidence="1">Multi-pass membrane protein</topology>
    </subcellularLocation>
</comment>
<dbReference type="AlphaFoldDB" id="A0A8K0P3D6"/>
<evidence type="ECO:0000313" key="8">
    <source>
        <dbReference type="EMBL" id="KAG8231622.1"/>
    </source>
</evidence>
<dbReference type="PANTHER" id="PTHR12266:SF0">
    <property type="entry name" value="MITOCHONDRIAL SODIUM_CALCIUM EXCHANGER PROTEIN"/>
    <property type="match status" value="1"/>
</dbReference>
<accession>A0A8K0P3D6</accession>
<dbReference type="OrthoDB" id="407410at2759"/>
<evidence type="ECO:0000256" key="6">
    <source>
        <dbReference type="SAM" id="Phobius"/>
    </source>
</evidence>
<evidence type="ECO:0000259" key="7">
    <source>
        <dbReference type="Pfam" id="PF01699"/>
    </source>
</evidence>
<sequence>MGFVASIILIYTVANEIISLLRAVGIVFLMNEALLGLTVLAWGNSIGGISFTIACVENDGNPVELEYGGPAPLLTAFIFTSLATSLVAFPVMKFRANRFYGFFLICLYFSFLIVIITYEFGLFVLPEIYHN</sequence>
<feature type="transmembrane region" description="Helical" evidence="6">
    <location>
        <begin position="99"/>
        <end position="125"/>
    </location>
</feature>
<dbReference type="InterPro" id="IPR051359">
    <property type="entry name" value="CaCA_antiporter"/>
</dbReference>
<protein>
    <recommendedName>
        <fullName evidence="7">Sodium/calcium exchanger membrane region domain-containing protein</fullName>
    </recommendedName>
</protein>
<feature type="transmembrane region" description="Helical" evidence="6">
    <location>
        <begin position="34"/>
        <end position="53"/>
    </location>
</feature>
<dbReference type="GO" id="GO:0006874">
    <property type="term" value="P:intracellular calcium ion homeostasis"/>
    <property type="evidence" value="ECO:0007669"/>
    <property type="project" value="TreeGrafter"/>
</dbReference>
<dbReference type="PANTHER" id="PTHR12266">
    <property type="entry name" value="NA+/CA2+ K+ INDEPENDENT EXCHANGER"/>
    <property type="match status" value="1"/>
</dbReference>
<reference evidence="8" key="2">
    <citation type="submission" date="2017-10" db="EMBL/GenBank/DDBJ databases">
        <title>Ladona fulva Genome sequencing and assembly.</title>
        <authorList>
            <person name="Murali S."/>
            <person name="Richards S."/>
            <person name="Bandaranaike D."/>
            <person name="Bellair M."/>
            <person name="Blankenburg K."/>
            <person name="Chao H."/>
            <person name="Dinh H."/>
            <person name="Doddapaneni H."/>
            <person name="Dugan-Rocha S."/>
            <person name="Elkadiri S."/>
            <person name="Gnanaolivu R."/>
            <person name="Hernandez B."/>
            <person name="Skinner E."/>
            <person name="Javaid M."/>
            <person name="Lee S."/>
            <person name="Li M."/>
            <person name="Ming W."/>
            <person name="Munidasa M."/>
            <person name="Muniz J."/>
            <person name="Nguyen L."/>
            <person name="Hughes D."/>
            <person name="Osuji N."/>
            <person name="Pu L.-L."/>
            <person name="Puazo M."/>
            <person name="Qu C."/>
            <person name="Quiroz J."/>
            <person name="Raj R."/>
            <person name="Weissenberger G."/>
            <person name="Xin Y."/>
            <person name="Zou X."/>
            <person name="Han Y."/>
            <person name="Worley K."/>
            <person name="Muzny D."/>
            <person name="Gibbs R."/>
        </authorList>
    </citation>
    <scope>NUCLEOTIDE SEQUENCE</scope>
    <source>
        <strain evidence="8">Sampled in the wild</strain>
    </source>
</reference>
<evidence type="ECO:0000256" key="3">
    <source>
        <dbReference type="ARBA" id="ARBA00022692"/>
    </source>
</evidence>
<dbReference type="GO" id="GO:0005432">
    <property type="term" value="F:calcium:sodium antiporter activity"/>
    <property type="evidence" value="ECO:0007669"/>
    <property type="project" value="TreeGrafter"/>
</dbReference>